<dbReference type="GeneID" id="95553539"/>
<dbReference type="CDD" id="cd00082">
    <property type="entry name" value="HisKA"/>
    <property type="match status" value="1"/>
</dbReference>
<evidence type="ECO:0000259" key="4">
    <source>
        <dbReference type="PROSITE" id="PS50109"/>
    </source>
</evidence>
<dbReference type="EMBL" id="FXAH01000005">
    <property type="protein sequence ID" value="SMF33632.1"/>
    <property type="molecule type" value="Genomic_DNA"/>
</dbReference>
<dbReference type="SUPFAM" id="SSF55874">
    <property type="entry name" value="ATPase domain of HSP90 chaperone/DNA topoisomerase II/histidine kinase"/>
    <property type="match status" value="1"/>
</dbReference>
<keyword evidence="3" id="KW-0597">Phosphoprotein</keyword>
<dbReference type="InterPro" id="IPR036890">
    <property type="entry name" value="HATPase_C_sf"/>
</dbReference>
<evidence type="ECO:0000256" key="1">
    <source>
        <dbReference type="ARBA" id="ARBA00000085"/>
    </source>
</evidence>
<dbReference type="PANTHER" id="PTHR43547">
    <property type="entry name" value="TWO-COMPONENT HISTIDINE KINASE"/>
    <property type="match status" value="1"/>
</dbReference>
<comment type="catalytic activity">
    <reaction evidence="1">
        <text>ATP + protein L-histidine = ADP + protein N-phospho-L-histidine.</text>
        <dbReference type="EC" id="2.7.13.3"/>
    </reaction>
</comment>
<dbReference type="AlphaFoldDB" id="A0A1X7EHH5"/>
<dbReference type="InterPro" id="IPR005467">
    <property type="entry name" value="His_kinase_dom"/>
</dbReference>
<gene>
    <name evidence="5" type="ORF">SAMN06295900_105377</name>
</gene>
<dbReference type="Gene3D" id="1.10.287.130">
    <property type="match status" value="1"/>
</dbReference>
<dbReference type="PANTHER" id="PTHR43547:SF2">
    <property type="entry name" value="HYBRID SIGNAL TRANSDUCTION HISTIDINE KINASE C"/>
    <property type="match status" value="1"/>
</dbReference>
<keyword evidence="5" id="KW-0808">Transferase</keyword>
<keyword evidence="5" id="KW-0418">Kinase</keyword>
<reference evidence="6" key="1">
    <citation type="submission" date="2017-04" db="EMBL/GenBank/DDBJ databases">
        <authorList>
            <person name="Varghese N."/>
            <person name="Submissions S."/>
        </authorList>
    </citation>
    <scope>NUCLEOTIDE SEQUENCE [LARGE SCALE GENOMIC DNA]</scope>
    <source>
        <strain evidence="6">Ballard 720</strain>
    </source>
</reference>
<proteinExistence type="predicted"/>
<evidence type="ECO:0000313" key="6">
    <source>
        <dbReference type="Proteomes" id="UP000192911"/>
    </source>
</evidence>
<dbReference type="SUPFAM" id="SSF47384">
    <property type="entry name" value="Homodimeric domain of signal transducing histidine kinase"/>
    <property type="match status" value="1"/>
</dbReference>
<organism evidence="5 6">
    <name type="scientific">Trinickia caryophylli</name>
    <name type="common">Paraburkholderia caryophylli</name>
    <dbReference type="NCBI Taxonomy" id="28094"/>
    <lineage>
        <taxon>Bacteria</taxon>
        <taxon>Pseudomonadati</taxon>
        <taxon>Pseudomonadota</taxon>
        <taxon>Betaproteobacteria</taxon>
        <taxon>Burkholderiales</taxon>
        <taxon>Burkholderiaceae</taxon>
        <taxon>Trinickia</taxon>
    </lineage>
</organism>
<dbReference type="STRING" id="28094.SAMN06295900_105377"/>
<dbReference type="Pfam" id="PF00512">
    <property type="entry name" value="HisKA"/>
    <property type="match status" value="1"/>
</dbReference>
<dbReference type="Proteomes" id="UP000192911">
    <property type="component" value="Unassembled WGS sequence"/>
</dbReference>
<name>A0A1X7EHH5_TRICW</name>
<protein>
    <recommendedName>
        <fullName evidence="2">histidine kinase</fullName>
        <ecNumber evidence="2">2.7.13.3</ecNumber>
    </recommendedName>
</protein>
<keyword evidence="6" id="KW-1185">Reference proteome</keyword>
<dbReference type="InterPro" id="IPR003661">
    <property type="entry name" value="HisK_dim/P_dom"/>
</dbReference>
<dbReference type="EC" id="2.7.13.3" evidence="2"/>
<evidence type="ECO:0000313" key="5">
    <source>
        <dbReference type="EMBL" id="SMF33632.1"/>
    </source>
</evidence>
<dbReference type="Gene3D" id="3.30.565.10">
    <property type="entry name" value="Histidine kinase-like ATPase, C-terminal domain"/>
    <property type="match status" value="1"/>
</dbReference>
<dbReference type="RefSeq" id="WP_233211992.1">
    <property type="nucleotide sequence ID" value="NZ_BSQD01000004.1"/>
</dbReference>
<dbReference type="SMART" id="SM00388">
    <property type="entry name" value="HisKA"/>
    <property type="match status" value="1"/>
</dbReference>
<dbReference type="InterPro" id="IPR036097">
    <property type="entry name" value="HisK_dim/P_sf"/>
</dbReference>
<accession>A0A1X7EHH5</accession>
<feature type="domain" description="Histidine kinase" evidence="4">
    <location>
        <begin position="35"/>
        <end position="257"/>
    </location>
</feature>
<dbReference type="PROSITE" id="PS50109">
    <property type="entry name" value="HIS_KIN"/>
    <property type="match status" value="1"/>
</dbReference>
<evidence type="ECO:0000256" key="3">
    <source>
        <dbReference type="ARBA" id="ARBA00022553"/>
    </source>
</evidence>
<evidence type="ECO:0000256" key="2">
    <source>
        <dbReference type="ARBA" id="ARBA00012438"/>
    </source>
</evidence>
<sequence length="258" mass="27702">MSTSFNAAAVAASDERFARLRAETALFMRDHVLSLVSHDLRSPLNAIHSWAYVLERKIDVADAAAQRALAGIRSGIDQQVKLLEDAVDSTRSATRTLALQRAPFAIRAVVDTVVGDVQRALADARGVSITVDMPLADEMCDGDRERAAQAVWVMLVFAVECSAPGAAVKVESRIDAGFWHTDVACSMRFAALEDAELPHALEPFARKQATLPREAGRIAWVLALPHRVATAHGGTFEQGPTVDGQPSTVSLRLPLAAA</sequence>
<dbReference type="GO" id="GO:0000155">
    <property type="term" value="F:phosphorelay sensor kinase activity"/>
    <property type="evidence" value="ECO:0007669"/>
    <property type="project" value="InterPro"/>
</dbReference>